<sequence>MLWKNRDTSDAKHNEVAVIEGGKLKAVAVVNAGERKTVWMGVNEAGFCIENSVSKDLAVKGGASGPGNGTIMRMALQTCESVEDFQKLLEKTNQSGRSTVANYGVIDAKGGAGLFETGPKTFKFFDANDPKVAPNGYIVRSNFSTTGQKLGANPKPDQLTGIYSGDRFLCACRTMESCRSDELISLQEVVRNCARDMSDDKGTPYPGSVNGVAGSLPEIISTKNTISRTTTVSAAVFHGVKPGEDPKLTTMWAMLGDPKFSIAVPNFPIGSVADDLSDEKGGEIGEIAISLRDWNMTSDKESIFSAAMPGIWQDLWPVEDLLMERTLAEKERWASKGVTLKEMKNLQEKAAEAAMRAMEKELIDAKEAALALPTPAAPQF</sequence>
<reference evidence="3 4" key="1">
    <citation type="submission" date="2018-02" db="EMBL/GenBank/DDBJ databases">
        <title>Comparative genomes isolates from brazilian mangrove.</title>
        <authorList>
            <person name="Araujo J.E."/>
            <person name="Taketani R.G."/>
            <person name="Silva M.C.P."/>
            <person name="Loureco M.V."/>
            <person name="Andreote F.D."/>
        </authorList>
    </citation>
    <scope>NUCLEOTIDE SEQUENCE [LARGE SCALE GENOMIC DNA]</scope>
    <source>
        <strain evidence="3 4">NAP PRIS-MGV</strain>
    </source>
</reference>
<dbReference type="Proteomes" id="UP000239388">
    <property type="component" value="Unassembled WGS sequence"/>
</dbReference>
<protein>
    <submittedName>
        <fullName evidence="3">Peptidase C45</fullName>
    </submittedName>
</protein>
<proteinExistence type="predicted"/>
<organism evidence="3 4">
    <name type="scientific">Blastopirellula marina</name>
    <dbReference type="NCBI Taxonomy" id="124"/>
    <lineage>
        <taxon>Bacteria</taxon>
        <taxon>Pseudomonadati</taxon>
        <taxon>Planctomycetota</taxon>
        <taxon>Planctomycetia</taxon>
        <taxon>Pirellulales</taxon>
        <taxon>Pirellulaceae</taxon>
        <taxon>Blastopirellula</taxon>
    </lineage>
</organism>
<evidence type="ECO:0000259" key="2">
    <source>
        <dbReference type="Pfam" id="PF03417"/>
    </source>
</evidence>
<name>A0A2S8GBT3_9BACT</name>
<keyword evidence="1" id="KW-0175">Coiled coil</keyword>
<feature type="domain" description="Peptidase C45 hydrolase" evidence="2">
    <location>
        <begin position="40"/>
        <end position="120"/>
    </location>
</feature>
<dbReference type="AlphaFoldDB" id="A0A2S8GBT3"/>
<accession>A0A2S8GBT3</accession>
<comment type="caution">
    <text evidence="3">The sequence shown here is derived from an EMBL/GenBank/DDBJ whole genome shotgun (WGS) entry which is preliminary data.</text>
</comment>
<evidence type="ECO:0000256" key="1">
    <source>
        <dbReference type="SAM" id="Coils"/>
    </source>
</evidence>
<evidence type="ECO:0000313" key="3">
    <source>
        <dbReference type="EMBL" id="PQO41912.1"/>
    </source>
</evidence>
<feature type="coiled-coil region" evidence="1">
    <location>
        <begin position="340"/>
        <end position="368"/>
    </location>
</feature>
<dbReference type="EMBL" id="PUIB01000004">
    <property type="protein sequence ID" value="PQO41912.1"/>
    <property type="molecule type" value="Genomic_DNA"/>
</dbReference>
<dbReference type="Gene3D" id="3.60.60.10">
    <property type="entry name" value="Penicillin V Acylase, Chain A"/>
    <property type="match status" value="1"/>
</dbReference>
<evidence type="ECO:0000313" key="4">
    <source>
        <dbReference type="Proteomes" id="UP000239388"/>
    </source>
</evidence>
<gene>
    <name evidence="3" type="ORF">C5Y98_02425</name>
</gene>
<dbReference type="InterPro" id="IPR005079">
    <property type="entry name" value="Peptidase_C45_hydrolase"/>
</dbReference>
<dbReference type="Pfam" id="PF03417">
    <property type="entry name" value="AAT"/>
    <property type="match status" value="1"/>
</dbReference>